<reference evidence="1 2" key="1">
    <citation type="journal article" date="2018" name="BMC Genomics">
        <title>The genome of Naegleria lovaniensis, the basis for a comparative approach to unravel pathogenicity factors of the human pathogenic amoeba N. fowleri.</title>
        <authorList>
            <person name="Liechti N."/>
            <person name="Schurch N."/>
            <person name="Bruggmann R."/>
            <person name="Wittwer M."/>
        </authorList>
    </citation>
    <scope>NUCLEOTIDE SEQUENCE [LARGE SCALE GENOMIC DNA]</scope>
    <source>
        <strain evidence="1 2">ATCC 30569</strain>
    </source>
</reference>
<dbReference type="Gene3D" id="3.80.10.10">
    <property type="entry name" value="Ribonuclease Inhibitor"/>
    <property type="match status" value="2"/>
</dbReference>
<dbReference type="PANTHER" id="PTHR38926:SF5">
    <property type="entry name" value="F-BOX AND LEUCINE-RICH REPEAT PROTEIN 6"/>
    <property type="match status" value="1"/>
</dbReference>
<proteinExistence type="predicted"/>
<name>A0AA88GTX3_NAELO</name>
<dbReference type="Proteomes" id="UP000816034">
    <property type="component" value="Unassembled WGS sequence"/>
</dbReference>
<dbReference type="AlphaFoldDB" id="A0AA88GTX3"/>
<dbReference type="PANTHER" id="PTHR38926">
    <property type="entry name" value="F-BOX DOMAIN CONTAINING PROTEIN, EXPRESSED"/>
    <property type="match status" value="1"/>
</dbReference>
<evidence type="ECO:0000313" key="2">
    <source>
        <dbReference type="Proteomes" id="UP000816034"/>
    </source>
</evidence>
<accession>A0AA88GTX3</accession>
<evidence type="ECO:0008006" key="3">
    <source>
        <dbReference type="Google" id="ProtNLM"/>
    </source>
</evidence>
<evidence type="ECO:0000313" key="1">
    <source>
        <dbReference type="EMBL" id="KAG2385699.1"/>
    </source>
</evidence>
<dbReference type="SUPFAM" id="SSF52047">
    <property type="entry name" value="RNI-like"/>
    <property type="match status" value="2"/>
</dbReference>
<organism evidence="1 2">
    <name type="scientific">Naegleria lovaniensis</name>
    <name type="common">Amoeba</name>
    <dbReference type="NCBI Taxonomy" id="51637"/>
    <lineage>
        <taxon>Eukaryota</taxon>
        <taxon>Discoba</taxon>
        <taxon>Heterolobosea</taxon>
        <taxon>Tetramitia</taxon>
        <taxon>Eutetramitia</taxon>
        <taxon>Vahlkampfiidae</taxon>
        <taxon>Naegleria</taxon>
    </lineage>
</organism>
<dbReference type="EMBL" id="PYSW02000018">
    <property type="protein sequence ID" value="KAG2385699.1"/>
    <property type="molecule type" value="Genomic_DNA"/>
</dbReference>
<dbReference type="InterPro" id="IPR032675">
    <property type="entry name" value="LRR_dom_sf"/>
</dbReference>
<dbReference type="GeneID" id="68095969"/>
<gene>
    <name evidence="1" type="ORF">C9374_003514</name>
</gene>
<dbReference type="InterPro" id="IPR036047">
    <property type="entry name" value="F-box-like_dom_sf"/>
</dbReference>
<dbReference type="RefSeq" id="XP_044549692.1">
    <property type="nucleotide sequence ID" value="XM_044693051.1"/>
</dbReference>
<keyword evidence="2" id="KW-1185">Reference proteome</keyword>
<sequence length="566" mass="64877">MNLFRCFFPIKEYLEVPENRNHSFIDANIITYHIIPYLNQYDVIRFAGVCSSWRSIVKSSRHDLTFRLIFERFGLSKRKLPNKFGDVFLLFDKVYIGSFTVNKSHLYSIFTSPKIATLTLNNISTIQFISNASLTELNVINVKLSSNDVKAISKHFPSLKSLKLEHNNCNGEKLIKIILQTPLSEKLESLIISSKRFTSKGINNLFQPNVCLSNLKVLSLNLTDQYSDMEIVSINNFDSSRFPKLHSLELVNIDLDIMSLKGILNSGIQFYTLKLFFTERFALFSQNGSQFSLIDKIPSLHEISIQLSSINSFCSKASENTKHQITDHVLRYLTSYNTQHLCLPYCNSSHIVNICDSIDDLKTFMVCDGNIDTNSLELFCDKFSTLTTLDMRECNIGSGVKHITKLKHLTTLHIGTWDISSEGAKYIFMMETLTDLSLINYQISNTDLKHFAKGKLRNLKILCLTRRISSDGIGIFATTYLPHALELYLEEATDKAMEFLSNGNLRIHDLTLWRSHLNNNGIKFALQIKSIEKLEIWTNNKTIPQSDKDEIRKMAKEKHVKLSINW</sequence>
<protein>
    <recommendedName>
        <fullName evidence="3">F-box domain-containing protein</fullName>
    </recommendedName>
</protein>
<comment type="caution">
    <text evidence="1">The sequence shown here is derived from an EMBL/GenBank/DDBJ whole genome shotgun (WGS) entry which is preliminary data.</text>
</comment>
<dbReference type="SUPFAM" id="SSF81383">
    <property type="entry name" value="F-box domain"/>
    <property type="match status" value="1"/>
</dbReference>